<reference evidence="11 12" key="1">
    <citation type="submission" date="2018-02" db="EMBL/GenBank/DDBJ databases">
        <title>Complete genome sequencing of Faecalibacterium prausnitzii strains isolated from the human gut.</title>
        <authorList>
            <person name="Fitzgerald B.C."/>
            <person name="Shkoporov A.N."/>
            <person name="Ross P.R."/>
            <person name="Hill C."/>
        </authorList>
    </citation>
    <scope>NUCLEOTIDE SEQUENCE [LARGE SCALE GENOMIC DNA]</scope>
    <source>
        <strain evidence="11 12">APC942/31-1</strain>
    </source>
</reference>
<dbReference type="EMBL" id="PSQG01000014">
    <property type="protein sequence ID" value="RCH43424.1"/>
    <property type="molecule type" value="Genomic_DNA"/>
</dbReference>
<keyword evidence="6 11" id="KW-0418">Kinase</keyword>
<organism evidence="11 12">
    <name type="scientific">Blautia obeum</name>
    <dbReference type="NCBI Taxonomy" id="40520"/>
    <lineage>
        <taxon>Bacteria</taxon>
        <taxon>Bacillati</taxon>
        <taxon>Bacillota</taxon>
        <taxon>Clostridia</taxon>
        <taxon>Lachnospirales</taxon>
        <taxon>Lachnospiraceae</taxon>
        <taxon>Blautia</taxon>
    </lineage>
</organism>
<evidence type="ECO:0000256" key="2">
    <source>
        <dbReference type="ARBA" id="ARBA00004370"/>
    </source>
</evidence>
<dbReference type="GO" id="GO:0005886">
    <property type="term" value="C:plasma membrane"/>
    <property type="evidence" value="ECO:0007669"/>
    <property type="project" value="TreeGrafter"/>
</dbReference>
<feature type="transmembrane region" description="Helical" evidence="9">
    <location>
        <begin position="39"/>
        <end position="61"/>
    </location>
</feature>
<dbReference type="InterPro" id="IPR003661">
    <property type="entry name" value="HisK_dim/P_dom"/>
</dbReference>
<dbReference type="EC" id="2.7.13.3" evidence="3"/>
<evidence type="ECO:0000256" key="3">
    <source>
        <dbReference type="ARBA" id="ARBA00012438"/>
    </source>
</evidence>
<dbReference type="SMART" id="SM00388">
    <property type="entry name" value="HisKA"/>
    <property type="match status" value="1"/>
</dbReference>
<protein>
    <recommendedName>
        <fullName evidence="3">histidine kinase</fullName>
        <ecNumber evidence="3">2.7.13.3</ecNumber>
    </recommendedName>
</protein>
<proteinExistence type="predicted"/>
<dbReference type="Pfam" id="PF00512">
    <property type="entry name" value="HisKA"/>
    <property type="match status" value="1"/>
</dbReference>
<dbReference type="InterPro" id="IPR005467">
    <property type="entry name" value="His_kinase_dom"/>
</dbReference>
<dbReference type="SMART" id="SM00387">
    <property type="entry name" value="HATPase_c"/>
    <property type="match status" value="1"/>
</dbReference>
<evidence type="ECO:0000259" key="10">
    <source>
        <dbReference type="PROSITE" id="PS50109"/>
    </source>
</evidence>
<dbReference type="InterPro" id="IPR003594">
    <property type="entry name" value="HATPase_dom"/>
</dbReference>
<dbReference type="InterPro" id="IPR004358">
    <property type="entry name" value="Sig_transdc_His_kin-like_C"/>
</dbReference>
<sequence>MKLQNLSTRTFLRLMVGGASLTSILLLFLLYVFTKDIRVILGGFSVMILLFFWGAVFLHYFQKKLSVFTDGLCRTLDEMMDSTARPQINYEAETLLAHISHRLERLYHVMQETRHKVEEEKAELQSLVSDISHQTKTPIANLKMLNDTMLTRKITEETREEFLHATASQLDKLDFLIQGMVKTSRLETGVITLEKKETAIADTLVDAINGILAPMERKRLHLSVDCPENLTVSHDSRWTSEALFNLLDNAVKYTPEGGDLHVKVQNWEMYLEIAVTDTGRGIPENVQATIFKRFYREEAVHDVDGIGIGLYLAREIITMQGGYITVESEVGKGSTFSIFLPQR</sequence>
<evidence type="ECO:0000256" key="7">
    <source>
        <dbReference type="ARBA" id="ARBA00023012"/>
    </source>
</evidence>
<feature type="transmembrane region" description="Helical" evidence="9">
    <location>
        <begin position="12"/>
        <end position="33"/>
    </location>
</feature>
<dbReference type="RefSeq" id="WP_114002319.1">
    <property type="nucleotide sequence ID" value="NZ_PSQG01000014.1"/>
</dbReference>
<dbReference type="SUPFAM" id="SSF55874">
    <property type="entry name" value="ATPase domain of HSP90 chaperone/DNA topoisomerase II/histidine kinase"/>
    <property type="match status" value="1"/>
</dbReference>
<accession>A0A367G096</accession>
<dbReference type="FunFam" id="3.30.565.10:FF:000006">
    <property type="entry name" value="Sensor histidine kinase WalK"/>
    <property type="match status" value="1"/>
</dbReference>
<keyword evidence="9" id="KW-1133">Transmembrane helix</keyword>
<feature type="coiled-coil region" evidence="8">
    <location>
        <begin position="103"/>
        <end position="130"/>
    </location>
</feature>
<evidence type="ECO:0000256" key="5">
    <source>
        <dbReference type="ARBA" id="ARBA00022679"/>
    </source>
</evidence>
<gene>
    <name evidence="11" type="ORF">C4886_10855</name>
</gene>
<dbReference type="Gene3D" id="3.30.565.10">
    <property type="entry name" value="Histidine kinase-like ATPase, C-terminal domain"/>
    <property type="match status" value="1"/>
</dbReference>
<dbReference type="CDD" id="cd00075">
    <property type="entry name" value="HATPase"/>
    <property type="match status" value="1"/>
</dbReference>
<comment type="caution">
    <text evidence="11">The sequence shown here is derived from an EMBL/GenBank/DDBJ whole genome shotgun (WGS) entry which is preliminary data.</text>
</comment>
<dbReference type="PRINTS" id="PR00344">
    <property type="entry name" value="BCTRLSENSOR"/>
</dbReference>
<dbReference type="Pfam" id="PF02518">
    <property type="entry name" value="HATPase_c"/>
    <property type="match status" value="1"/>
</dbReference>
<feature type="domain" description="Histidine kinase" evidence="10">
    <location>
        <begin position="130"/>
        <end position="343"/>
    </location>
</feature>
<dbReference type="Proteomes" id="UP000253208">
    <property type="component" value="Unassembled WGS sequence"/>
</dbReference>
<dbReference type="InterPro" id="IPR036890">
    <property type="entry name" value="HATPase_C_sf"/>
</dbReference>
<keyword evidence="7" id="KW-0902">Two-component regulatory system</keyword>
<dbReference type="InterPro" id="IPR050351">
    <property type="entry name" value="BphY/WalK/GraS-like"/>
</dbReference>
<keyword evidence="9" id="KW-0472">Membrane</keyword>
<comment type="catalytic activity">
    <reaction evidence="1">
        <text>ATP + protein L-histidine = ADP + protein N-phospho-L-histidine.</text>
        <dbReference type="EC" id="2.7.13.3"/>
    </reaction>
</comment>
<dbReference type="GO" id="GO:0016036">
    <property type="term" value="P:cellular response to phosphate starvation"/>
    <property type="evidence" value="ECO:0007669"/>
    <property type="project" value="TreeGrafter"/>
</dbReference>
<evidence type="ECO:0000313" key="12">
    <source>
        <dbReference type="Proteomes" id="UP000253208"/>
    </source>
</evidence>
<keyword evidence="9" id="KW-0812">Transmembrane</keyword>
<dbReference type="PANTHER" id="PTHR45453:SF1">
    <property type="entry name" value="PHOSPHATE REGULON SENSOR PROTEIN PHOR"/>
    <property type="match status" value="1"/>
</dbReference>
<dbReference type="GO" id="GO:0004721">
    <property type="term" value="F:phosphoprotein phosphatase activity"/>
    <property type="evidence" value="ECO:0007669"/>
    <property type="project" value="TreeGrafter"/>
</dbReference>
<keyword evidence="8" id="KW-0175">Coiled coil</keyword>
<dbReference type="CDD" id="cd00082">
    <property type="entry name" value="HisKA"/>
    <property type="match status" value="1"/>
</dbReference>
<dbReference type="PANTHER" id="PTHR45453">
    <property type="entry name" value="PHOSPHATE REGULON SENSOR PROTEIN PHOR"/>
    <property type="match status" value="1"/>
</dbReference>
<evidence type="ECO:0000256" key="4">
    <source>
        <dbReference type="ARBA" id="ARBA00022553"/>
    </source>
</evidence>
<comment type="subcellular location">
    <subcellularLocation>
        <location evidence="2">Membrane</location>
    </subcellularLocation>
</comment>
<dbReference type="PROSITE" id="PS50109">
    <property type="entry name" value="HIS_KIN"/>
    <property type="match status" value="1"/>
</dbReference>
<dbReference type="SUPFAM" id="SSF47384">
    <property type="entry name" value="Homodimeric domain of signal transducing histidine kinase"/>
    <property type="match status" value="1"/>
</dbReference>
<evidence type="ECO:0000256" key="8">
    <source>
        <dbReference type="SAM" id="Coils"/>
    </source>
</evidence>
<dbReference type="AlphaFoldDB" id="A0A367G096"/>
<dbReference type="GO" id="GO:0000155">
    <property type="term" value="F:phosphorelay sensor kinase activity"/>
    <property type="evidence" value="ECO:0007669"/>
    <property type="project" value="InterPro"/>
</dbReference>
<dbReference type="Gene3D" id="1.10.287.130">
    <property type="match status" value="1"/>
</dbReference>
<keyword evidence="5" id="KW-0808">Transferase</keyword>
<keyword evidence="4" id="KW-0597">Phosphoprotein</keyword>
<evidence type="ECO:0000313" key="11">
    <source>
        <dbReference type="EMBL" id="RCH43424.1"/>
    </source>
</evidence>
<dbReference type="InterPro" id="IPR036097">
    <property type="entry name" value="HisK_dim/P_sf"/>
</dbReference>
<name>A0A367G096_9FIRM</name>
<evidence type="ECO:0000256" key="9">
    <source>
        <dbReference type="SAM" id="Phobius"/>
    </source>
</evidence>
<evidence type="ECO:0000256" key="6">
    <source>
        <dbReference type="ARBA" id="ARBA00022777"/>
    </source>
</evidence>
<evidence type="ECO:0000256" key="1">
    <source>
        <dbReference type="ARBA" id="ARBA00000085"/>
    </source>
</evidence>